<proteinExistence type="predicted"/>
<sequence>MVSTLLASGWLAECHEICHFPLGAVQHRTMEC</sequence>
<dbReference type="AlphaFoldDB" id="A0A0E9T7V2"/>
<reference evidence="1" key="2">
    <citation type="journal article" date="2015" name="Fish Shellfish Immunol.">
        <title>Early steps in the European eel (Anguilla anguilla)-Vibrio vulnificus interaction in the gills: Role of the RtxA13 toxin.</title>
        <authorList>
            <person name="Callol A."/>
            <person name="Pajuelo D."/>
            <person name="Ebbesson L."/>
            <person name="Teles M."/>
            <person name="MacKenzie S."/>
            <person name="Amaro C."/>
        </authorList>
    </citation>
    <scope>NUCLEOTIDE SEQUENCE</scope>
</reference>
<protein>
    <submittedName>
        <fullName evidence="1">Uncharacterized protein</fullName>
    </submittedName>
</protein>
<evidence type="ECO:0000313" key="1">
    <source>
        <dbReference type="EMBL" id="JAH49502.1"/>
    </source>
</evidence>
<organism evidence="1">
    <name type="scientific">Anguilla anguilla</name>
    <name type="common">European freshwater eel</name>
    <name type="synonym">Muraena anguilla</name>
    <dbReference type="NCBI Taxonomy" id="7936"/>
    <lineage>
        <taxon>Eukaryota</taxon>
        <taxon>Metazoa</taxon>
        <taxon>Chordata</taxon>
        <taxon>Craniata</taxon>
        <taxon>Vertebrata</taxon>
        <taxon>Euteleostomi</taxon>
        <taxon>Actinopterygii</taxon>
        <taxon>Neopterygii</taxon>
        <taxon>Teleostei</taxon>
        <taxon>Anguilliformes</taxon>
        <taxon>Anguillidae</taxon>
        <taxon>Anguilla</taxon>
    </lineage>
</organism>
<name>A0A0E9T7V2_ANGAN</name>
<accession>A0A0E9T7V2</accession>
<dbReference type="EMBL" id="GBXM01059075">
    <property type="protein sequence ID" value="JAH49502.1"/>
    <property type="molecule type" value="Transcribed_RNA"/>
</dbReference>
<reference evidence="1" key="1">
    <citation type="submission" date="2014-11" db="EMBL/GenBank/DDBJ databases">
        <authorList>
            <person name="Amaro Gonzalez C."/>
        </authorList>
    </citation>
    <scope>NUCLEOTIDE SEQUENCE</scope>
</reference>